<dbReference type="InterPro" id="IPR002048">
    <property type="entry name" value="EF_hand_dom"/>
</dbReference>
<dbReference type="InterPro" id="IPR011992">
    <property type="entry name" value="EF-hand-dom_pair"/>
</dbReference>
<protein>
    <recommendedName>
        <fullName evidence="3">EF-hand domain-containing protein</fullName>
    </recommendedName>
</protein>
<dbReference type="GO" id="GO:0005509">
    <property type="term" value="F:calcium ion binding"/>
    <property type="evidence" value="ECO:0007669"/>
    <property type="project" value="InterPro"/>
</dbReference>
<feature type="compositionally biased region" description="Gly residues" evidence="2">
    <location>
        <begin position="616"/>
        <end position="629"/>
    </location>
</feature>
<dbReference type="AlphaFoldDB" id="A0A9W7FTV9"/>
<dbReference type="SUPFAM" id="SSF47473">
    <property type="entry name" value="EF-hand"/>
    <property type="match status" value="2"/>
</dbReference>
<evidence type="ECO:0000259" key="3">
    <source>
        <dbReference type="PROSITE" id="PS50222"/>
    </source>
</evidence>
<dbReference type="PROSITE" id="PS50222">
    <property type="entry name" value="EF_HAND_2"/>
    <property type="match status" value="8"/>
</dbReference>
<feature type="domain" description="EF-hand" evidence="3">
    <location>
        <begin position="699"/>
        <end position="734"/>
    </location>
</feature>
<feature type="domain" description="EF-hand" evidence="3">
    <location>
        <begin position="451"/>
        <end position="486"/>
    </location>
</feature>
<dbReference type="CDD" id="cd00051">
    <property type="entry name" value="EFh"/>
    <property type="match status" value="3"/>
</dbReference>
<sequence length="792" mass="89696">MRMNIAHPTGSAFDKLTVPKDYLYRQNSAVVHSPTLSLSPTGRAREERYNSRKAERDEFARQKKMEEDMKNKNLLILKKKAMAEERFNYRRGSDDMHTSAIFNDPMNVVASLRDRCRQKPQLLNNMFPPKDTSTMGLVTADDLLRGLRTMGFDLPPKKFQLVLTVLGLSNALSGSKSIPIAQLKSAVLEKRLENHQEESHWKERGGGGTLAAKYKQRALSNLGDPAIDKLNELDEMEALSIQEKRRSEMQEKSKIVVNLSDTVRAMLHKLGDRFSTVRRAFRTMDKDRSGSLTRIELKNILDTFCMEVSHDDFEKLMDYFDADHDGLVSYEEFLSIVRNEIQPQIKAGGQQDDDPASGGSMKPQKPSEFDPKSRRRPKRQFQTEYSASYVRPGYLPLKSLDELKIYHDFLKKISSDFHNVHEAFMAIDVHREGYITRDELKDVLDNFAFKMSKPQFEALVNVFDTDHDGKISYDEFLQQVKYCDDLSAQEEEDARVQEMLEFDKSPAAQRRLQKMKNRTRKVTSYEFLMEKINEKASSIHQAFKMMDKDRSGSLSAGELKALLDSYCYKVPDEIFANMLSLFDADGDGEISYHEFMAQVKRSVSGDSGFTPDMDVNGGGGGGGGEGSAGNGLNRAKTKANAAERRRIAKKQKTLKTLLGKIGDRFSTVRRAFMSMDKDKSGTLDYDELRMVLESTGYKIEDDVFDDILEIFDSNCDGEIDYQEFLAQLKDVIQAKEEGGIGTQLAAQAGRNLGRQGALQNRELSSVEKAHQAKTVGAALRFLCEKSTRNGEI</sequence>
<dbReference type="EMBL" id="BRYA01000500">
    <property type="protein sequence ID" value="GMI19808.1"/>
    <property type="molecule type" value="Genomic_DNA"/>
</dbReference>
<dbReference type="FunFam" id="1.10.238.10:FF:000121">
    <property type="entry name" value="EF-hand calcium-binding domain-containing protein 6"/>
    <property type="match status" value="1"/>
</dbReference>
<dbReference type="PANTHER" id="PTHR20875:SF0">
    <property type="entry name" value="GH12158P"/>
    <property type="match status" value="1"/>
</dbReference>
<evidence type="ECO:0000256" key="2">
    <source>
        <dbReference type="SAM" id="MobiDB-lite"/>
    </source>
</evidence>
<dbReference type="OrthoDB" id="26525at2759"/>
<dbReference type="Gene3D" id="1.10.238.10">
    <property type="entry name" value="EF-hand"/>
    <property type="match status" value="4"/>
</dbReference>
<feature type="domain" description="EF-hand" evidence="3">
    <location>
        <begin position="570"/>
        <end position="605"/>
    </location>
</feature>
<dbReference type="InterPro" id="IPR018247">
    <property type="entry name" value="EF_Hand_1_Ca_BS"/>
</dbReference>
<evidence type="ECO:0000313" key="5">
    <source>
        <dbReference type="Proteomes" id="UP001165065"/>
    </source>
</evidence>
<feature type="region of interest" description="Disordered" evidence="2">
    <location>
        <begin position="34"/>
        <end position="54"/>
    </location>
</feature>
<evidence type="ECO:0000313" key="4">
    <source>
        <dbReference type="EMBL" id="GMI19808.1"/>
    </source>
</evidence>
<feature type="domain" description="EF-hand" evidence="3">
    <location>
        <begin position="534"/>
        <end position="569"/>
    </location>
</feature>
<dbReference type="Pfam" id="PF13499">
    <property type="entry name" value="EF-hand_7"/>
    <property type="match status" value="4"/>
</dbReference>
<feature type="compositionally biased region" description="Basic and acidic residues" evidence="2">
    <location>
        <begin position="43"/>
        <end position="54"/>
    </location>
</feature>
<dbReference type="Proteomes" id="UP001165065">
    <property type="component" value="Unassembled WGS sequence"/>
</dbReference>
<name>A0A9W7FTV9_9STRA</name>
<dbReference type="PROSITE" id="PS00018">
    <property type="entry name" value="EF_HAND_1"/>
    <property type="match status" value="7"/>
</dbReference>
<accession>A0A9W7FTV9</accession>
<keyword evidence="5" id="KW-1185">Reference proteome</keyword>
<feature type="domain" description="EF-hand" evidence="3">
    <location>
        <begin position="663"/>
        <end position="698"/>
    </location>
</feature>
<feature type="domain" description="EF-hand" evidence="3">
    <location>
        <begin position="308"/>
        <end position="343"/>
    </location>
</feature>
<dbReference type="PANTHER" id="PTHR20875">
    <property type="entry name" value="EF-HAND CALCIUM-BINDING DOMAIN-CONTAINING PROTEIN 6-RELATED"/>
    <property type="match status" value="1"/>
</dbReference>
<dbReference type="SMART" id="SM00054">
    <property type="entry name" value="EFh"/>
    <property type="match status" value="8"/>
</dbReference>
<reference evidence="5" key="1">
    <citation type="journal article" date="2023" name="Commun. Biol.">
        <title>Genome analysis of Parmales, the sister group of diatoms, reveals the evolutionary specialization of diatoms from phago-mixotrophs to photoautotrophs.</title>
        <authorList>
            <person name="Ban H."/>
            <person name="Sato S."/>
            <person name="Yoshikawa S."/>
            <person name="Yamada K."/>
            <person name="Nakamura Y."/>
            <person name="Ichinomiya M."/>
            <person name="Sato N."/>
            <person name="Blanc-Mathieu R."/>
            <person name="Endo H."/>
            <person name="Kuwata A."/>
            <person name="Ogata H."/>
        </authorList>
    </citation>
    <scope>NUCLEOTIDE SEQUENCE [LARGE SCALE GENOMIC DNA]</scope>
</reference>
<evidence type="ECO:0000256" key="1">
    <source>
        <dbReference type="ARBA" id="ARBA00022837"/>
    </source>
</evidence>
<gene>
    <name evidence="4" type="ORF">TrCOL_g2265</name>
</gene>
<organism evidence="4 5">
    <name type="scientific">Triparma columacea</name>
    <dbReference type="NCBI Taxonomy" id="722753"/>
    <lineage>
        <taxon>Eukaryota</taxon>
        <taxon>Sar</taxon>
        <taxon>Stramenopiles</taxon>
        <taxon>Ochrophyta</taxon>
        <taxon>Bolidophyceae</taxon>
        <taxon>Parmales</taxon>
        <taxon>Triparmaceae</taxon>
        <taxon>Triparma</taxon>
    </lineage>
</organism>
<comment type="caution">
    <text evidence="4">The sequence shown here is derived from an EMBL/GenBank/DDBJ whole genome shotgun (WGS) entry which is preliminary data.</text>
</comment>
<dbReference type="InterPro" id="IPR052603">
    <property type="entry name" value="EFCB6"/>
</dbReference>
<keyword evidence="1" id="KW-0106">Calcium</keyword>
<feature type="region of interest" description="Disordered" evidence="2">
    <location>
        <begin position="345"/>
        <end position="382"/>
    </location>
</feature>
<feature type="region of interest" description="Disordered" evidence="2">
    <location>
        <begin position="606"/>
        <end position="636"/>
    </location>
</feature>
<dbReference type="GO" id="GO:0005654">
    <property type="term" value="C:nucleoplasm"/>
    <property type="evidence" value="ECO:0007669"/>
    <property type="project" value="TreeGrafter"/>
</dbReference>
<feature type="domain" description="EF-hand" evidence="3">
    <location>
        <begin position="272"/>
        <end position="307"/>
    </location>
</feature>
<feature type="domain" description="EF-hand" evidence="3">
    <location>
        <begin position="415"/>
        <end position="450"/>
    </location>
</feature>
<proteinExistence type="predicted"/>